<dbReference type="Pfam" id="PF01967">
    <property type="entry name" value="MoaC"/>
    <property type="match status" value="1"/>
</dbReference>
<evidence type="ECO:0000256" key="4">
    <source>
        <dbReference type="ARBA" id="ARBA00023150"/>
    </source>
</evidence>
<evidence type="ECO:0000256" key="5">
    <source>
        <dbReference type="ARBA" id="ARBA00023239"/>
    </source>
</evidence>
<evidence type="ECO:0000313" key="7">
    <source>
        <dbReference type="EMBL" id="CEM34184.1"/>
    </source>
</evidence>
<comment type="catalytic activity">
    <reaction evidence="1">
        <text>(8S)-3',8-cyclo-7,8-dihydroguanosine 5'-triphosphate = cyclic pyranopterin phosphate + diphosphate</text>
        <dbReference type="Rhea" id="RHEA:49580"/>
        <dbReference type="ChEBI" id="CHEBI:33019"/>
        <dbReference type="ChEBI" id="CHEBI:59648"/>
        <dbReference type="ChEBI" id="CHEBI:131766"/>
        <dbReference type="EC" id="4.6.1.17"/>
    </reaction>
</comment>
<keyword evidence="5" id="KW-0456">Lyase</keyword>
<dbReference type="InterPro" id="IPR047594">
    <property type="entry name" value="MoaC_bact/euk"/>
</dbReference>
<comment type="pathway">
    <text evidence="2">Cofactor biosynthesis; molybdopterin biosynthesis.</text>
</comment>
<evidence type="ECO:0000256" key="2">
    <source>
        <dbReference type="ARBA" id="ARBA00005046"/>
    </source>
</evidence>
<dbReference type="GO" id="GO:0061799">
    <property type="term" value="F:cyclic pyranopterin monophosphate synthase activity"/>
    <property type="evidence" value="ECO:0007669"/>
    <property type="project" value="UniProtKB-EC"/>
</dbReference>
<dbReference type="HAMAP" id="MF_01224_B">
    <property type="entry name" value="MoaC_B"/>
    <property type="match status" value="1"/>
</dbReference>
<evidence type="ECO:0000259" key="6">
    <source>
        <dbReference type="Pfam" id="PF01967"/>
    </source>
</evidence>
<sequence>MQHRLPGVCLQRKALHLGRPFPAHFLGKRRRAAVSMRGVERWMGPVRPFGTSSLTHVDERSGAAKMVDVSGKAATRRRARASCRVELGPLAFEAVQKNSLKKGDVLTVAKIAGISASKQTAQLIPLCHPLPLSLCDVSLSLEPSSKSVLVSAEAVTTGPTGVEMEALTAAAVAGLTVYDMCKAVSKGITISSLRLEEKEGGKSGSWMREEFH</sequence>
<keyword evidence="4" id="KW-0501">Molybdenum cofactor biosynthesis</keyword>
<dbReference type="Gene3D" id="3.30.70.640">
    <property type="entry name" value="Molybdopterin cofactor biosynthesis C (MoaC) domain"/>
    <property type="match status" value="1"/>
</dbReference>
<dbReference type="NCBIfam" id="NF006870">
    <property type="entry name" value="PRK09364.1"/>
    <property type="match status" value="1"/>
</dbReference>
<feature type="domain" description="Molybdopterin cofactor biosynthesis C (MoaC)" evidence="6">
    <location>
        <begin position="66"/>
        <end position="201"/>
    </location>
</feature>
<dbReference type="CDD" id="cd01420">
    <property type="entry name" value="MoaC_PE"/>
    <property type="match status" value="1"/>
</dbReference>
<evidence type="ECO:0000256" key="1">
    <source>
        <dbReference type="ARBA" id="ARBA00001637"/>
    </source>
</evidence>
<dbReference type="UniPathway" id="UPA00344"/>
<dbReference type="EMBL" id="CDMZ01001546">
    <property type="protein sequence ID" value="CEM34184.1"/>
    <property type="molecule type" value="Genomic_DNA"/>
</dbReference>
<dbReference type="InterPro" id="IPR023045">
    <property type="entry name" value="MoaC"/>
</dbReference>
<name>A0A0G4GUF0_9ALVE</name>
<dbReference type="InterPro" id="IPR002820">
    <property type="entry name" value="Mopterin_CF_biosynth-C_dom"/>
</dbReference>
<dbReference type="VEuPathDB" id="CryptoDB:Cvel_5208"/>
<proteinExistence type="inferred from homology"/>
<evidence type="ECO:0000256" key="3">
    <source>
        <dbReference type="ARBA" id="ARBA00012575"/>
    </source>
</evidence>
<dbReference type="NCBIfam" id="TIGR00581">
    <property type="entry name" value="moaC"/>
    <property type="match status" value="1"/>
</dbReference>
<dbReference type="InterPro" id="IPR050105">
    <property type="entry name" value="MoCo_biosynth_MoaA/MoaC"/>
</dbReference>
<organism evidence="7">
    <name type="scientific">Chromera velia CCMP2878</name>
    <dbReference type="NCBI Taxonomy" id="1169474"/>
    <lineage>
        <taxon>Eukaryota</taxon>
        <taxon>Sar</taxon>
        <taxon>Alveolata</taxon>
        <taxon>Colpodellida</taxon>
        <taxon>Chromeraceae</taxon>
        <taxon>Chromera</taxon>
    </lineage>
</organism>
<accession>A0A0G4GUF0</accession>
<dbReference type="GO" id="GO:0006777">
    <property type="term" value="P:Mo-molybdopterin cofactor biosynthetic process"/>
    <property type="evidence" value="ECO:0007669"/>
    <property type="project" value="UniProtKB-KW"/>
</dbReference>
<gene>
    <name evidence="7" type="ORF">Cvel_5208</name>
</gene>
<protein>
    <recommendedName>
        <fullName evidence="3">cyclic pyranopterin monophosphate synthase</fullName>
        <ecNumber evidence="3">4.6.1.17</ecNumber>
    </recommendedName>
</protein>
<dbReference type="PANTHER" id="PTHR22960">
    <property type="entry name" value="MOLYBDOPTERIN COFACTOR SYNTHESIS PROTEIN A"/>
    <property type="match status" value="1"/>
</dbReference>
<dbReference type="AlphaFoldDB" id="A0A0G4GUF0"/>
<reference evidence="7" key="1">
    <citation type="submission" date="2014-11" db="EMBL/GenBank/DDBJ databases">
        <authorList>
            <person name="Otto D Thomas"/>
            <person name="Naeem Raeece"/>
        </authorList>
    </citation>
    <scope>NUCLEOTIDE SEQUENCE</scope>
</reference>
<dbReference type="SUPFAM" id="SSF55040">
    <property type="entry name" value="Molybdenum cofactor biosynthesis protein C, MoaC"/>
    <property type="match status" value="1"/>
</dbReference>
<dbReference type="InterPro" id="IPR036522">
    <property type="entry name" value="MoaC_sf"/>
</dbReference>
<dbReference type="EC" id="4.6.1.17" evidence="3"/>